<evidence type="ECO:0000259" key="14">
    <source>
        <dbReference type="Pfam" id="PF00593"/>
    </source>
</evidence>
<evidence type="ECO:0000256" key="1">
    <source>
        <dbReference type="ARBA" id="ARBA00004571"/>
    </source>
</evidence>
<evidence type="ECO:0000256" key="6">
    <source>
        <dbReference type="ARBA" id="ARBA00023004"/>
    </source>
</evidence>
<evidence type="ECO:0000256" key="9">
    <source>
        <dbReference type="ARBA" id="ARBA00023136"/>
    </source>
</evidence>
<dbReference type="SUPFAM" id="SSF56935">
    <property type="entry name" value="Porins"/>
    <property type="match status" value="1"/>
</dbReference>
<evidence type="ECO:0000256" key="5">
    <source>
        <dbReference type="ARBA" id="ARBA00022692"/>
    </source>
</evidence>
<keyword evidence="9 11" id="KW-0472">Membrane</keyword>
<comment type="caution">
    <text evidence="16">The sequence shown here is derived from an EMBL/GenBank/DDBJ whole genome shotgun (WGS) entry which is preliminary data.</text>
</comment>
<reference evidence="16 17" key="1">
    <citation type="submission" date="2023-07" db="EMBL/GenBank/DDBJ databases">
        <title>Genomic Encyclopedia of Type Strains, Phase IV (KMG-IV): sequencing the most valuable type-strain genomes for metagenomic binning, comparative biology and taxonomic classification.</title>
        <authorList>
            <person name="Goeker M."/>
        </authorList>
    </citation>
    <scope>NUCLEOTIDE SEQUENCE [LARGE SCALE GENOMIC DNA]</scope>
    <source>
        <strain evidence="16 17">DSM 18695</strain>
    </source>
</reference>
<organism evidence="16 17">
    <name type="scientific">Caulobacter ginsengisoli</name>
    <dbReference type="NCBI Taxonomy" id="400775"/>
    <lineage>
        <taxon>Bacteria</taxon>
        <taxon>Pseudomonadati</taxon>
        <taxon>Pseudomonadota</taxon>
        <taxon>Alphaproteobacteria</taxon>
        <taxon>Caulobacterales</taxon>
        <taxon>Caulobacteraceae</taxon>
        <taxon>Caulobacter</taxon>
    </lineage>
</organism>
<keyword evidence="17" id="KW-1185">Reference proteome</keyword>
<keyword evidence="2 11" id="KW-0813">Transport</keyword>
<evidence type="ECO:0000256" key="7">
    <source>
        <dbReference type="ARBA" id="ARBA00023065"/>
    </source>
</evidence>
<sequence>MKTMWKAALLAGAAWSATATIAAAQDTTDVEALVVTARRTEENLQTVPAAVSAFSDKTLERIQAVDATGLQGAVPNLNIVPGRGSSNSTNIFIRGVGQPDALQTFDPAVGVYIDDVYYSRIRGTQFDLLDLERVEVLRGPQGTLYGKNTIGGAMKFVTRRPGQDFRASVNLALGSYNQQEVKLAVSGPISDTLAVGAAVLSSTRDGYVHDPVLHRDYNNKDTQAIRAALAFTPTDNFRFDLSADYSRDDAALNVGKPINSLTTLFGGPLLAIPTDAPYRFTARTTPGLPNSTKLKSQGINGTFTWNLTDALTLKSITAYRKLNTDDYVDIDATQLEVGDVFVGVDQDQTSQEFQLTYDEGPWLVVGGLYYLKENITSHQEAYADDLVGPVLGNPTFLRTIDDDLETTSKAAYVNVSYNLTDALRISGGIRYTEEEKTYSRTTSTFSSSPLLTANPAFAFTGLNKTWSDTSPMISVDYQFADNAMGYLKWSKGFKSGGFNGRANNPGEQAPYEPETLTSIEGGLKTQFFDNRLRANLAVFSSRYKDFQARVSGLVIDPGTGLPSPELTVINAGALKLSGAELELNATPIANLQLDAQIGLLNAEYDGFKDVRFTATGGSRDFQDPAFSPKWTARYGAQYQWDLGGAGFLTLGGQARYRAESALAVDNTITNSHTKIAGLYQPNYWLFDARIVWEDSSRKYSAGVYGQNLSDEVYKTDGQEFSSVGSIRTVYYGAPQTVTLRVAAKF</sequence>
<evidence type="ECO:0000256" key="3">
    <source>
        <dbReference type="ARBA" id="ARBA00022452"/>
    </source>
</evidence>
<feature type="signal peptide" evidence="13">
    <location>
        <begin position="1"/>
        <end position="24"/>
    </location>
</feature>
<protein>
    <submittedName>
        <fullName evidence="16">Iron complex outermembrane receptor protein</fullName>
    </submittedName>
</protein>
<dbReference type="InterPro" id="IPR039426">
    <property type="entry name" value="TonB-dep_rcpt-like"/>
</dbReference>
<evidence type="ECO:0000256" key="4">
    <source>
        <dbReference type="ARBA" id="ARBA00022496"/>
    </source>
</evidence>
<evidence type="ECO:0000256" key="8">
    <source>
        <dbReference type="ARBA" id="ARBA00023077"/>
    </source>
</evidence>
<evidence type="ECO:0000256" key="10">
    <source>
        <dbReference type="ARBA" id="ARBA00023237"/>
    </source>
</evidence>
<gene>
    <name evidence="16" type="ORF">QO010_003999</name>
</gene>
<keyword evidence="7" id="KW-0406">Ion transport</keyword>
<dbReference type="PANTHER" id="PTHR32552">
    <property type="entry name" value="FERRICHROME IRON RECEPTOR-RELATED"/>
    <property type="match status" value="1"/>
</dbReference>
<keyword evidence="3 11" id="KW-1134">Transmembrane beta strand</keyword>
<comment type="similarity">
    <text evidence="11 12">Belongs to the TonB-dependent receptor family.</text>
</comment>
<keyword evidence="6" id="KW-0408">Iron</keyword>
<keyword evidence="4" id="KW-0410">Iron transport</keyword>
<dbReference type="InterPro" id="IPR036942">
    <property type="entry name" value="Beta-barrel_TonB_sf"/>
</dbReference>
<dbReference type="PANTHER" id="PTHR32552:SF81">
    <property type="entry name" value="TONB-DEPENDENT OUTER MEMBRANE RECEPTOR"/>
    <property type="match status" value="1"/>
</dbReference>
<keyword evidence="8 12" id="KW-0798">TonB box</keyword>
<dbReference type="CDD" id="cd01347">
    <property type="entry name" value="ligand_gated_channel"/>
    <property type="match status" value="1"/>
</dbReference>
<feature type="domain" description="TonB-dependent receptor-like beta-barrel" evidence="14">
    <location>
        <begin position="232"/>
        <end position="708"/>
    </location>
</feature>
<accession>A0ABU0IW10</accession>
<dbReference type="Proteomes" id="UP001228905">
    <property type="component" value="Unassembled WGS sequence"/>
</dbReference>
<keyword evidence="5 11" id="KW-0812">Transmembrane</keyword>
<proteinExistence type="inferred from homology"/>
<dbReference type="Gene3D" id="2.40.170.20">
    <property type="entry name" value="TonB-dependent receptor, beta-barrel domain"/>
    <property type="match status" value="1"/>
</dbReference>
<evidence type="ECO:0000256" key="13">
    <source>
        <dbReference type="SAM" id="SignalP"/>
    </source>
</evidence>
<evidence type="ECO:0000256" key="2">
    <source>
        <dbReference type="ARBA" id="ARBA00022448"/>
    </source>
</evidence>
<name>A0ABU0IW10_9CAUL</name>
<evidence type="ECO:0000313" key="17">
    <source>
        <dbReference type="Proteomes" id="UP001228905"/>
    </source>
</evidence>
<dbReference type="InterPro" id="IPR000531">
    <property type="entry name" value="Beta-barrel_TonB"/>
</dbReference>
<dbReference type="InterPro" id="IPR012910">
    <property type="entry name" value="Plug_dom"/>
</dbReference>
<keyword evidence="10 11" id="KW-0998">Cell outer membrane</keyword>
<keyword evidence="16" id="KW-0675">Receptor</keyword>
<dbReference type="EMBL" id="JAUSVS010000010">
    <property type="protein sequence ID" value="MDQ0466206.1"/>
    <property type="molecule type" value="Genomic_DNA"/>
</dbReference>
<comment type="subcellular location">
    <subcellularLocation>
        <location evidence="1 11">Cell outer membrane</location>
        <topology evidence="1 11">Multi-pass membrane protein</topology>
    </subcellularLocation>
</comment>
<dbReference type="PROSITE" id="PS52016">
    <property type="entry name" value="TONB_DEPENDENT_REC_3"/>
    <property type="match status" value="1"/>
</dbReference>
<evidence type="ECO:0000259" key="15">
    <source>
        <dbReference type="Pfam" id="PF07715"/>
    </source>
</evidence>
<evidence type="ECO:0000256" key="12">
    <source>
        <dbReference type="RuleBase" id="RU003357"/>
    </source>
</evidence>
<evidence type="ECO:0000256" key="11">
    <source>
        <dbReference type="PROSITE-ProRule" id="PRU01360"/>
    </source>
</evidence>
<feature type="domain" description="TonB-dependent receptor plug" evidence="15">
    <location>
        <begin position="44"/>
        <end position="153"/>
    </location>
</feature>
<evidence type="ECO:0000313" key="16">
    <source>
        <dbReference type="EMBL" id="MDQ0466206.1"/>
    </source>
</evidence>
<dbReference type="RefSeq" id="WP_307352135.1">
    <property type="nucleotide sequence ID" value="NZ_JAUSVS010000010.1"/>
</dbReference>
<keyword evidence="13" id="KW-0732">Signal</keyword>
<dbReference type="Pfam" id="PF07715">
    <property type="entry name" value="Plug"/>
    <property type="match status" value="1"/>
</dbReference>
<dbReference type="Pfam" id="PF00593">
    <property type="entry name" value="TonB_dep_Rec_b-barrel"/>
    <property type="match status" value="1"/>
</dbReference>
<feature type="chain" id="PRO_5045724027" evidence="13">
    <location>
        <begin position="25"/>
        <end position="745"/>
    </location>
</feature>